<evidence type="ECO:0000313" key="2">
    <source>
        <dbReference type="Proteomes" id="UP000005631"/>
    </source>
</evidence>
<keyword evidence="2" id="KW-1185">Reference proteome</keyword>
<sequence length="49" mass="5650">MWFEIKGQLFINTLAQLPAVETILLKQKGKPQYLITRGLPQYFNSIANL</sequence>
<protein>
    <submittedName>
        <fullName evidence="1">Uncharacterized protein</fullName>
    </submittedName>
</protein>
<proteinExistence type="predicted"/>
<reference evidence="1 2" key="1">
    <citation type="journal article" date="2012" name="Stand. Genomic Sci.">
        <title>Genome sequence of the orange-pigmented seawater bacterium Owenweeksia hongkongensis type strain (UST20020801(T)).</title>
        <authorList>
            <person name="Riedel T."/>
            <person name="Held B."/>
            <person name="Nolan M."/>
            <person name="Lucas S."/>
            <person name="Lapidus A."/>
            <person name="Tice H."/>
            <person name="Del Rio T.G."/>
            <person name="Cheng J.F."/>
            <person name="Han C."/>
            <person name="Tapia R."/>
            <person name="Goodwin L.A."/>
            <person name="Pitluck S."/>
            <person name="Liolios K."/>
            <person name="Mavromatis K."/>
            <person name="Pagani I."/>
            <person name="Ivanova N."/>
            <person name="Mikhailova N."/>
            <person name="Pati A."/>
            <person name="Chen A."/>
            <person name="Palaniappan K."/>
            <person name="Rohde M."/>
            <person name="Tindall B.J."/>
            <person name="Detter J.C."/>
            <person name="Goker M."/>
            <person name="Woyke T."/>
            <person name="Bristow J."/>
            <person name="Eisen J.A."/>
            <person name="Markowitz V."/>
            <person name="Hugenholtz P."/>
            <person name="Klenk H.P."/>
            <person name="Kyrpides N.C."/>
        </authorList>
    </citation>
    <scope>NUCLEOTIDE SEQUENCE</scope>
    <source>
        <strain evidence="2">DSM 17368 / JCM 12287 / NRRL B-23963</strain>
    </source>
</reference>
<organism evidence="1 2">
    <name type="scientific">Owenweeksia hongkongensis (strain DSM 17368 / CIP 108786 / JCM 12287 / NRRL B-23963 / UST20020801)</name>
    <dbReference type="NCBI Taxonomy" id="926562"/>
    <lineage>
        <taxon>Bacteria</taxon>
        <taxon>Pseudomonadati</taxon>
        <taxon>Bacteroidota</taxon>
        <taxon>Flavobacteriia</taxon>
        <taxon>Flavobacteriales</taxon>
        <taxon>Owenweeksiaceae</taxon>
        <taxon>Owenweeksia</taxon>
    </lineage>
</organism>
<accession>G8R511</accession>
<dbReference type="EMBL" id="CP003156">
    <property type="protein sequence ID" value="AEV34325.1"/>
    <property type="molecule type" value="Genomic_DNA"/>
</dbReference>
<dbReference type="Proteomes" id="UP000005631">
    <property type="component" value="Chromosome"/>
</dbReference>
<dbReference type="AlphaFoldDB" id="G8R511"/>
<gene>
    <name evidence="1" type="ordered locus">Oweho_3375</name>
</gene>
<dbReference type="KEGG" id="oho:Oweho_3375"/>
<name>G8R511_OWEHD</name>
<evidence type="ECO:0000313" key="1">
    <source>
        <dbReference type="EMBL" id="AEV34325.1"/>
    </source>
</evidence>
<dbReference type="HOGENOM" id="CLU_3138531_0_0_10"/>